<dbReference type="InterPro" id="IPR007627">
    <property type="entry name" value="RNA_pol_sigma70_r2"/>
</dbReference>
<dbReference type="SUPFAM" id="SSF88946">
    <property type="entry name" value="Sigma2 domain of RNA polymerase sigma factors"/>
    <property type="match status" value="1"/>
</dbReference>
<feature type="domain" description="RNA polymerase sigma-70 region 2" evidence="6">
    <location>
        <begin position="19"/>
        <end position="75"/>
    </location>
</feature>
<keyword evidence="4" id="KW-0238">DNA-binding</keyword>
<dbReference type="InterPro" id="IPR013324">
    <property type="entry name" value="RNA_pol_sigma_r3/r4-like"/>
</dbReference>
<dbReference type="InterPro" id="IPR039425">
    <property type="entry name" value="RNA_pol_sigma-70-like"/>
</dbReference>
<keyword evidence="9" id="KW-1185">Reference proteome</keyword>
<dbReference type="InterPro" id="IPR014284">
    <property type="entry name" value="RNA_pol_sigma-70_dom"/>
</dbReference>
<evidence type="ECO:0000256" key="2">
    <source>
        <dbReference type="ARBA" id="ARBA00023015"/>
    </source>
</evidence>
<dbReference type="Pfam" id="PF04542">
    <property type="entry name" value="Sigma70_r2"/>
    <property type="match status" value="1"/>
</dbReference>
<dbReference type="NCBIfam" id="TIGR02937">
    <property type="entry name" value="sigma70-ECF"/>
    <property type="match status" value="1"/>
</dbReference>
<keyword evidence="2" id="KW-0805">Transcription regulation</keyword>
<evidence type="ECO:0000256" key="3">
    <source>
        <dbReference type="ARBA" id="ARBA00023082"/>
    </source>
</evidence>
<dbReference type="Gene3D" id="1.10.1740.10">
    <property type="match status" value="1"/>
</dbReference>
<gene>
    <name evidence="8" type="ORF">PO878_12775</name>
</gene>
<dbReference type="SUPFAM" id="SSF88659">
    <property type="entry name" value="Sigma3 and sigma4 domains of RNA polymerase sigma factors"/>
    <property type="match status" value="1"/>
</dbReference>
<dbReference type="KEGG" id="ima:PO878_12775"/>
<dbReference type="InterPro" id="IPR013249">
    <property type="entry name" value="RNA_pol_sigma70_r4_t2"/>
</dbReference>
<dbReference type="PANTHER" id="PTHR43133:SF50">
    <property type="entry name" value="ECF RNA POLYMERASE SIGMA FACTOR SIGM"/>
    <property type="match status" value="1"/>
</dbReference>
<evidence type="ECO:0000313" key="8">
    <source>
        <dbReference type="EMBL" id="WCO65370.1"/>
    </source>
</evidence>
<evidence type="ECO:0000259" key="7">
    <source>
        <dbReference type="Pfam" id="PF08281"/>
    </source>
</evidence>
<dbReference type="InterPro" id="IPR036388">
    <property type="entry name" value="WH-like_DNA-bd_sf"/>
</dbReference>
<dbReference type="Proteomes" id="UP001216390">
    <property type="component" value="Chromosome"/>
</dbReference>
<dbReference type="GO" id="GO:0003677">
    <property type="term" value="F:DNA binding"/>
    <property type="evidence" value="ECO:0007669"/>
    <property type="project" value="UniProtKB-KW"/>
</dbReference>
<comment type="similarity">
    <text evidence="1">Belongs to the sigma-70 factor family. ECF subfamily.</text>
</comment>
<evidence type="ECO:0000259" key="6">
    <source>
        <dbReference type="Pfam" id="PF04542"/>
    </source>
</evidence>
<accession>A0AAE9Y3T7</accession>
<dbReference type="GO" id="GO:0006352">
    <property type="term" value="P:DNA-templated transcription initiation"/>
    <property type="evidence" value="ECO:0007669"/>
    <property type="project" value="InterPro"/>
</dbReference>
<dbReference type="AlphaFoldDB" id="A0AAE9Y3T7"/>
<evidence type="ECO:0000256" key="5">
    <source>
        <dbReference type="ARBA" id="ARBA00023163"/>
    </source>
</evidence>
<name>A0AAE9Y3T7_9ACTN</name>
<evidence type="ECO:0000256" key="4">
    <source>
        <dbReference type="ARBA" id="ARBA00023125"/>
    </source>
</evidence>
<dbReference type="Pfam" id="PF08281">
    <property type="entry name" value="Sigma70_r4_2"/>
    <property type="match status" value="1"/>
</dbReference>
<evidence type="ECO:0000313" key="9">
    <source>
        <dbReference type="Proteomes" id="UP001216390"/>
    </source>
</evidence>
<dbReference type="RefSeq" id="WP_272734895.1">
    <property type="nucleotide sequence ID" value="NZ_CP116942.1"/>
</dbReference>
<evidence type="ECO:0000256" key="1">
    <source>
        <dbReference type="ARBA" id="ARBA00010641"/>
    </source>
</evidence>
<dbReference type="PANTHER" id="PTHR43133">
    <property type="entry name" value="RNA POLYMERASE ECF-TYPE SIGMA FACTO"/>
    <property type="match status" value="1"/>
</dbReference>
<feature type="domain" description="RNA polymerase sigma factor 70 region 4 type 2" evidence="7">
    <location>
        <begin position="107"/>
        <end position="159"/>
    </location>
</feature>
<keyword evidence="5" id="KW-0804">Transcription</keyword>
<dbReference type="GO" id="GO:0016987">
    <property type="term" value="F:sigma factor activity"/>
    <property type="evidence" value="ECO:0007669"/>
    <property type="project" value="UniProtKB-KW"/>
</dbReference>
<sequence length="165" mass="18735">MTEDATVDGDDRWTRIEALYRAEQATMVRLAHLLTRDRAVAEEVVQEAFVRVHARLDDVDDPGAYLRTTVVNLCRGRDRREVTAERYGRSLGPPPTTPAPRVPRELDEVWQALGRLPRRRRDALVLRYYADLPTAEVARLLGARPATARSLIRRGLASLERELAP</sequence>
<proteinExistence type="inferred from homology"/>
<reference evidence="8" key="1">
    <citation type="submission" date="2023-01" db="EMBL/GenBank/DDBJ databases">
        <title>The diversity of Class Acidimicrobiia in South China Sea sediment environments and the proposal of Iamia marina sp. nov., a novel species of the genus Iamia.</title>
        <authorList>
            <person name="He Y."/>
            <person name="Tian X."/>
        </authorList>
    </citation>
    <scope>NUCLEOTIDE SEQUENCE</scope>
    <source>
        <strain evidence="8">DSM 19957</strain>
    </source>
</reference>
<dbReference type="Gene3D" id="1.10.10.10">
    <property type="entry name" value="Winged helix-like DNA-binding domain superfamily/Winged helix DNA-binding domain"/>
    <property type="match status" value="1"/>
</dbReference>
<organism evidence="8 9">
    <name type="scientific">Iamia majanohamensis</name>
    <dbReference type="NCBI Taxonomy" id="467976"/>
    <lineage>
        <taxon>Bacteria</taxon>
        <taxon>Bacillati</taxon>
        <taxon>Actinomycetota</taxon>
        <taxon>Acidimicrobiia</taxon>
        <taxon>Acidimicrobiales</taxon>
        <taxon>Iamiaceae</taxon>
        <taxon>Iamia</taxon>
    </lineage>
</organism>
<dbReference type="EMBL" id="CP116942">
    <property type="protein sequence ID" value="WCO65370.1"/>
    <property type="molecule type" value="Genomic_DNA"/>
</dbReference>
<dbReference type="InterPro" id="IPR013325">
    <property type="entry name" value="RNA_pol_sigma_r2"/>
</dbReference>
<protein>
    <submittedName>
        <fullName evidence="8">Sigma-70 family RNA polymerase sigma factor</fullName>
    </submittedName>
</protein>
<keyword evidence="3" id="KW-0731">Sigma factor</keyword>